<comment type="caution">
    <text evidence="10">The sequence shown here is derived from an EMBL/GenBank/DDBJ whole genome shotgun (WGS) entry which is preliminary data.</text>
</comment>
<evidence type="ECO:0000256" key="5">
    <source>
        <dbReference type="PIRNR" id="PIRNR005096"/>
    </source>
</evidence>
<feature type="chain" id="PRO_5044027949" description="Aldose 1-epimerase" evidence="9">
    <location>
        <begin position="25"/>
        <end position="360"/>
    </location>
</feature>
<evidence type="ECO:0000256" key="4">
    <source>
        <dbReference type="ARBA" id="ARBA00023277"/>
    </source>
</evidence>
<gene>
    <name evidence="10" type="ORF">M6B38_241870</name>
</gene>
<feature type="binding site" evidence="8">
    <location>
        <begin position="92"/>
        <end position="93"/>
    </location>
    <ligand>
        <name>beta-D-galactose</name>
        <dbReference type="ChEBI" id="CHEBI:27667"/>
    </ligand>
</feature>
<dbReference type="InterPro" id="IPR008183">
    <property type="entry name" value="Aldose_1/G6P_1-epimerase"/>
</dbReference>
<protein>
    <recommendedName>
        <fullName evidence="5">Aldose 1-epimerase</fullName>
        <ecNumber evidence="5">5.1.3.3</ecNumber>
    </recommendedName>
</protein>
<evidence type="ECO:0000313" key="11">
    <source>
        <dbReference type="Proteomes" id="UP001140949"/>
    </source>
</evidence>
<evidence type="ECO:0000256" key="7">
    <source>
        <dbReference type="PIRSR" id="PIRSR005096-2"/>
    </source>
</evidence>
<dbReference type="GO" id="GO:0030246">
    <property type="term" value="F:carbohydrate binding"/>
    <property type="evidence" value="ECO:0007669"/>
    <property type="project" value="InterPro"/>
</dbReference>
<dbReference type="FunFam" id="2.70.98.10:FF:000008">
    <property type="entry name" value="Aldose 1-epimerase"/>
    <property type="match status" value="1"/>
</dbReference>
<feature type="binding site" evidence="7">
    <location>
        <position position="259"/>
    </location>
    <ligand>
        <name>beta-D-galactose</name>
        <dbReference type="ChEBI" id="CHEBI:27667"/>
    </ligand>
</feature>
<reference evidence="10" key="1">
    <citation type="journal article" date="2023" name="GigaByte">
        <title>Genome assembly of the bearded iris, Iris pallida Lam.</title>
        <authorList>
            <person name="Bruccoleri R.E."/>
            <person name="Oakeley E.J."/>
            <person name="Faust A.M.E."/>
            <person name="Altorfer M."/>
            <person name="Dessus-Babus S."/>
            <person name="Burckhardt D."/>
            <person name="Oertli M."/>
            <person name="Naumann U."/>
            <person name="Petersen F."/>
            <person name="Wong J."/>
        </authorList>
    </citation>
    <scope>NUCLEOTIDE SEQUENCE</scope>
    <source>
        <strain evidence="10">GSM-AAB239-AS_SAM_17_03QT</strain>
    </source>
</reference>
<dbReference type="PANTHER" id="PTHR10091">
    <property type="entry name" value="ALDOSE-1-EPIMERASE"/>
    <property type="match status" value="1"/>
</dbReference>
<proteinExistence type="inferred from homology"/>
<dbReference type="EC" id="5.1.3.3" evidence="5"/>
<dbReference type="GO" id="GO:0006006">
    <property type="term" value="P:glucose metabolic process"/>
    <property type="evidence" value="ECO:0007669"/>
    <property type="project" value="TreeGrafter"/>
</dbReference>
<keyword evidence="4 5" id="KW-0119">Carbohydrate metabolism</keyword>
<dbReference type="GO" id="GO:0033499">
    <property type="term" value="P:galactose catabolic process via UDP-galactose, Leloir pathway"/>
    <property type="evidence" value="ECO:0007669"/>
    <property type="project" value="TreeGrafter"/>
</dbReference>
<dbReference type="AlphaFoldDB" id="A0AAX6DJC1"/>
<dbReference type="Gene3D" id="2.70.98.10">
    <property type="match status" value="1"/>
</dbReference>
<evidence type="ECO:0000256" key="8">
    <source>
        <dbReference type="PIRSR" id="PIRSR005096-3"/>
    </source>
</evidence>
<feature type="signal peptide" evidence="9">
    <location>
        <begin position="1"/>
        <end position="24"/>
    </location>
</feature>
<evidence type="ECO:0000313" key="10">
    <source>
        <dbReference type="EMBL" id="KAJ6791900.1"/>
    </source>
</evidence>
<comment type="catalytic activity">
    <reaction evidence="5">
        <text>alpha-D-glucose = beta-D-glucose</text>
        <dbReference type="Rhea" id="RHEA:10264"/>
        <dbReference type="ChEBI" id="CHEBI:15903"/>
        <dbReference type="ChEBI" id="CHEBI:17925"/>
        <dbReference type="EC" id="5.1.3.3"/>
    </reaction>
</comment>
<evidence type="ECO:0000256" key="1">
    <source>
        <dbReference type="ARBA" id="ARBA00005028"/>
    </source>
</evidence>
<keyword evidence="3 5" id="KW-0413">Isomerase</keyword>
<dbReference type="InterPro" id="IPR011013">
    <property type="entry name" value="Gal_mutarotase_sf_dom"/>
</dbReference>
<feature type="active site" description="Proton donor" evidence="6">
    <location>
        <position position="193"/>
    </location>
</feature>
<reference evidence="10" key="2">
    <citation type="submission" date="2023-04" db="EMBL/GenBank/DDBJ databases">
        <authorList>
            <person name="Bruccoleri R.E."/>
            <person name="Oakeley E.J."/>
            <person name="Faust A.-M."/>
            <person name="Dessus-Babus S."/>
            <person name="Altorfer M."/>
            <person name="Burckhardt D."/>
            <person name="Oertli M."/>
            <person name="Naumann U."/>
            <person name="Petersen F."/>
            <person name="Wong J."/>
        </authorList>
    </citation>
    <scope>NUCLEOTIDE SEQUENCE</scope>
    <source>
        <strain evidence="10">GSM-AAB239-AS_SAM_17_03QT</strain>
        <tissue evidence="10">Leaf</tissue>
    </source>
</reference>
<comment type="similarity">
    <text evidence="2 5">Belongs to the aldose epimerase family.</text>
</comment>
<feature type="binding site" evidence="8">
    <location>
        <begin position="193"/>
        <end position="195"/>
    </location>
    <ligand>
        <name>beta-D-galactose</name>
        <dbReference type="ChEBI" id="CHEBI:27667"/>
    </ligand>
</feature>
<name>A0AAX6DJC1_IRIPA</name>
<dbReference type="SUPFAM" id="SSF74650">
    <property type="entry name" value="Galactose mutarotase-like"/>
    <property type="match status" value="1"/>
</dbReference>
<dbReference type="GO" id="GO:0004034">
    <property type="term" value="F:aldose 1-epimerase activity"/>
    <property type="evidence" value="ECO:0007669"/>
    <property type="project" value="UniProtKB-EC"/>
</dbReference>
<dbReference type="PIRSF" id="PIRSF005096">
    <property type="entry name" value="GALM"/>
    <property type="match status" value="1"/>
</dbReference>
<dbReference type="InterPro" id="IPR047215">
    <property type="entry name" value="Galactose_mutarotase-like"/>
</dbReference>
<feature type="active site" description="Proton acceptor" evidence="6">
    <location>
        <position position="326"/>
    </location>
</feature>
<sequence>MARTSVFFLLSLCMLLSLVGTSSAGARKTANIYELRKGDFSVKVTNWGGVILSVVLPDSNGKLGDIVLAYEGIGPYLNDTTYFGALVGRVGNRIAGSRFVLNGKPYRLFPNNGNNSLHGGHRGFSDVFWTVKKKVDGETPYITLYYHSFDGEQGFPGDLDVYVTYKLSENYALSISMVAHPRNKATPVNLIQHTYWNLGGEGSGTILKDKVQIFASQITPVDEDLIPTGAFKSVKGTPYDFLEPKEVGSEIESVEGGYDINYVLDSPADSKGLLRKVAVVESESSGRKMELWADKPGVQFYTAGFLEDVKGKNGHVYPQYGGLCLETQGFPDAVNQPKFPSVIVKPGQVYNHNMVFKFSF</sequence>
<evidence type="ECO:0000256" key="6">
    <source>
        <dbReference type="PIRSR" id="PIRSR005096-1"/>
    </source>
</evidence>
<dbReference type="NCBIfam" id="NF008277">
    <property type="entry name" value="PRK11055.1"/>
    <property type="match status" value="1"/>
</dbReference>
<dbReference type="Proteomes" id="UP001140949">
    <property type="component" value="Unassembled WGS sequence"/>
</dbReference>
<dbReference type="InterPro" id="IPR015443">
    <property type="entry name" value="Aldose_1-epimerase"/>
</dbReference>
<keyword evidence="11" id="KW-1185">Reference proteome</keyword>
<evidence type="ECO:0000256" key="2">
    <source>
        <dbReference type="ARBA" id="ARBA00006206"/>
    </source>
</evidence>
<evidence type="ECO:0000256" key="9">
    <source>
        <dbReference type="SAM" id="SignalP"/>
    </source>
</evidence>
<organism evidence="10 11">
    <name type="scientific">Iris pallida</name>
    <name type="common">Sweet iris</name>
    <dbReference type="NCBI Taxonomy" id="29817"/>
    <lineage>
        <taxon>Eukaryota</taxon>
        <taxon>Viridiplantae</taxon>
        <taxon>Streptophyta</taxon>
        <taxon>Embryophyta</taxon>
        <taxon>Tracheophyta</taxon>
        <taxon>Spermatophyta</taxon>
        <taxon>Magnoliopsida</taxon>
        <taxon>Liliopsida</taxon>
        <taxon>Asparagales</taxon>
        <taxon>Iridaceae</taxon>
        <taxon>Iridoideae</taxon>
        <taxon>Irideae</taxon>
        <taxon>Iris</taxon>
    </lineage>
</organism>
<keyword evidence="9" id="KW-0732">Signal</keyword>
<dbReference type="CDD" id="cd09019">
    <property type="entry name" value="galactose_mutarotase_like"/>
    <property type="match status" value="1"/>
</dbReference>
<dbReference type="Pfam" id="PF01263">
    <property type="entry name" value="Aldose_epim"/>
    <property type="match status" value="1"/>
</dbReference>
<evidence type="ECO:0000256" key="3">
    <source>
        <dbReference type="ARBA" id="ARBA00023235"/>
    </source>
</evidence>
<dbReference type="EMBL" id="JANAVB010044218">
    <property type="protein sequence ID" value="KAJ6791900.1"/>
    <property type="molecule type" value="Genomic_DNA"/>
</dbReference>
<accession>A0AAX6DJC1</accession>
<comment type="pathway">
    <text evidence="1 5">Carbohydrate metabolism; hexose metabolism.</text>
</comment>
<dbReference type="InterPro" id="IPR014718">
    <property type="entry name" value="GH-type_carb-bd"/>
</dbReference>
<dbReference type="PANTHER" id="PTHR10091:SF0">
    <property type="entry name" value="GALACTOSE MUTAROTASE"/>
    <property type="match status" value="1"/>
</dbReference>